<accession>A0A927R7W3</accession>
<dbReference type="Pfam" id="PF19593">
    <property type="entry name" value="DUF6098"/>
    <property type="match status" value="1"/>
</dbReference>
<gene>
    <name evidence="1" type="ORF">HEB94_001517</name>
</gene>
<evidence type="ECO:0000313" key="1">
    <source>
        <dbReference type="EMBL" id="MBE1604669.1"/>
    </source>
</evidence>
<dbReference type="AlphaFoldDB" id="A0A927R7W3"/>
<comment type="caution">
    <text evidence="1">The sequence shown here is derived from an EMBL/GenBank/DDBJ whole genome shotgun (WGS) entry which is preliminary data.</text>
</comment>
<dbReference type="Proteomes" id="UP000638648">
    <property type="component" value="Unassembled WGS sequence"/>
</dbReference>
<dbReference type="InterPro" id="IPR046080">
    <property type="entry name" value="DUF6098"/>
</dbReference>
<proteinExistence type="predicted"/>
<keyword evidence="2" id="KW-1185">Reference proteome</keyword>
<dbReference type="RefSeq" id="WP_345482663.1">
    <property type="nucleotide sequence ID" value="NZ_BAABJL010000043.1"/>
</dbReference>
<organism evidence="1 2">
    <name type="scientific">Actinopolymorpha pittospori</name>
    <dbReference type="NCBI Taxonomy" id="648752"/>
    <lineage>
        <taxon>Bacteria</taxon>
        <taxon>Bacillati</taxon>
        <taxon>Actinomycetota</taxon>
        <taxon>Actinomycetes</taxon>
        <taxon>Propionibacteriales</taxon>
        <taxon>Actinopolymorphaceae</taxon>
        <taxon>Actinopolymorpha</taxon>
    </lineage>
</organism>
<sequence length="141" mass="15854">MSGDPMRVLDSPEKLADLVSDQPGHFVRFSDGPDSDASADSVDYESRLPLPGLSVNILDPPRWWIRPLPDWLARQICQYLHLTDRSDSHRGWVLTGTMTGRGPDDEPLLSDVEPVAWLGAPLITAAQARYEDRFRPGRFQE</sequence>
<protein>
    <submittedName>
        <fullName evidence="1">Uncharacterized protein</fullName>
    </submittedName>
</protein>
<dbReference type="EMBL" id="JADBEM010000001">
    <property type="protein sequence ID" value="MBE1604669.1"/>
    <property type="molecule type" value="Genomic_DNA"/>
</dbReference>
<name>A0A927R7W3_9ACTN</name>
<reference evidence="1" key="1">
    <citation type="submission" date="2020-10" db="EMBL/GenBank/DDBJ databases">
        <title>Sequencing the genomes of 1000 actinobacteria strains.</title>
        <authorList>
            <person name="Klenk H.-P."/>
        </authorList>
    </citation>
    <scope>NUCLEOTIDE SEQUENCE</scope>
    <source>
        <strain evidence="1">DSM 45354</strain>
    </source>
</reference>
<evidence type="ECO:0000313" key="2">
    <source>
        <dbReference type="Proteomes" id="UP000638648"/>
    </source>
</evidence>